<evidence type="ECO:0000313" key="3">
    <source>
        <dbReference type="Proteomes" id="UP001307705"/>
    </source>
</evidence>
<organism evidence="2 3">
    <name type="scientific">Algoriphagus taiwanensis</name>
    <dbReference type="NCBI Taxonomy" id="1445656"/>
    <lineage>
        <taxon>Bacteria</taxon>
        <taxon>Pseudomonadati</taxon>
        <taxon>Bacteroidota</taxon>
        <taxon>Cytophagia</taxon>
        <taxon>Cytophagales</taxon>
        <taxon>Cyclobacteriaceae</taxon>
        <taxon>Algoriphagus</taxon>
    </lineage>
</organism>
<dbReference type="RefSeq" id="WP_338229345.1">
    <property type="nucleotide sequence ID" value="NZ_BTPE01000010.1"/>
</dbReference>
<evidence type="ECO:0000313" key="2">
    <source>
        <dbReference type="EMBL" id="GMQ34519.1"/>
    </source>
</evidence>
<keyword evidence="1" id="KW-0732">Signal</keyword>
<reference evidence="2 3" key="1">
    <citation type="submission" date="2023-08" db="EMBL/GenBank/DDBJ databases">
        <title>Draft genome sequence of Algoriphagus taiwanensis.</title>
        <authorList>
            <person name="Takatani N."/>
            <person name="Hosokawa M."/>
            <person name="Sawabe T."/>
        </authorList>
    </citation>
    <scope>NUCLEOTIDE SEQUENCE [LARGE SCALE GENOMIC DNA]</scope>
    <source>
        <strain evidence="2 3">JCM 19755</strain>
    </source>
</reference>
<accession>A0ABQ6Q2W4</accession>
<dbReference type="EMBL" id="BTPE01000010">
    <property type="protein sequence ID" value="GMQ34519.1"/>
    <property type="molecule type" value="Genomic_DNA"/>
</dbReference>
<gene>
    <name evidence="2" type="ORF">Ataiwa_27920</name>
</gene>
<feature type="signal peptide" evidence="1">
    <location>
        <begin position="1"/>
        <end position="19"/>
    </location>
</feature>
<keyword evidence="3" id="KW-1185">Reference proteome</keyword>
<protein>
    <submittedName>
        <fullName evidence="2">Uncharacterized protein</fullName>
    </submittedName>
</protein>
<name>A0ABQ6Q2W4_9BACT</name>
<dbReference type="Proteomes" id="UP001307705">
    <property type="component" value="Unassembled WGS sequence"/>
</dbReference>
<sequence length="141" mass="16170">MRILIILLFSILTSAPCLAKDPETKTFLVLFKIEELKQAKTSLKQIEQQFSSFFTTKTYSGNSEPALLISIPNCDFDECFLGEFLVDTGNEQKMQLQKLAFRLFDLTENKDLHQIYIAKFEEEQSPKKKPLKTTRLAASNP</sequence>
<comment type="caution">
    <text evidence="2">The sequence shown here is derived from an EMBL/GenBank/DDBJ whole genome shotgun (WGS) entry which is preliminary data.</text>
</comment>
<evidence type="ECO:0000256" key="1">
    <source>
        <dbReference type="SAM" id="SignalP"/>
    </source>
</evidence>
<proteinExistence type="predicted"/>
<feature type="chain" id="PRO_5047404243" evidence="1">
    <location>
        <begin position="20"/>
        <end position="141"/>
    </location>
</feature>